<dbReference type="OrthoDB" id="6603449at2"/>
<dbReference type="SUPFAM" id="SSF52794">
    <property type="entry name" value="PTS system IIB component-like"/>
    <property type="match status" value="1"/>
</dbReference>
<dbReference type="Proteomes" id="UP000321558">
    <property type="component" value="Unassembled WGS sequence"/>
</dbReference>
<organism evidence="3 4">
    <name type="scientific">Oceanobacillus sojae</name>
    <dbReference type="NCBI Taxonomy" id="582851"/>
    <lineage>
        <taxon>Bacteria</taxon>
        <taxon>Bacillati</taxon>
        <taxon>Bacillota</taxon>
        <taxon>Bacilli</taxon>
        <taxon>Bacillales</taxon>
        <taxon>Bacillaceae</taxon>
        <taxon>Oceanobacillus</taxon>
    </lineage>
</organism>
<keyword evidence="4" id="KW-1185">Reference proteome</keyword>
<dbReference type="Gene3D" id="3.40.50.2300">
    <property type="match status" value="1"/>
</dbReference>
<name>A0A511ZI11_9BACI</name>
<dbReference type="EMBL" id="BJYM01000006">
    <property type="protein sequence ID" value="GEN87076.1"/>
    <property type="molecule type" value="Genomic_DNA"/>
</dbReference>
<reference evidence="3 4" key="1">
    <citation type="submission" date="2019-07" db="EMBL/GenBank/DDBJ databases">
        <title>Whole genome shotgun sequence of Oceanobacillus sojae NBRC 105379.</title>
        <authorList>
            <person name="Hosoyama A."/>
            <person name="Uohara A."/>
            <person name="Ohji S."/>
            <person name="Ichikawa N."/>
        </authorList>
    </citation>
    <scope>NUCLEOTIDE SEQUENCE [LARGE SCALE GENOMIC DNA]</scope>
    <source>
        <strain evidence="3 4">NBRC 105379</strain>
    </source>
</reference>
<dbReference type="PROSITE" id="PS51099">
    <property type="entry name" value="PTS_EIIB_TYPE_2"/>
    <property type="match status" value="1"/>
</dbReference>
<dbReference type="GO" id="GO:0008982">
    <property type="term" value="F:protein-N(PI)-phosphohistidine-sugar phosphotransferase activity"/>
    <property type="evidence" value="ECO:0007669"/>
    <property type="project" value="InterPro"/>
</dbReference>
<sequence length="90" mass="9765">MLKVLAVCGLGQGTSLILKMNVEQALADRGIDADVEHTDVSSASNMGADYIITGNELAESLTDHQAKILIVNNYFDMEEINKVIDENLVN</sequence>
<dbReference type="Pfam" id="PF02302">
    <property type="entry name" value="PTS_IIB"/>
    <property type="match status" value="1"/>
</dbReference>
<gene>
    <name evidence="3" type="ORF">OSO01_18150</name>
</gene>
<dbReference type="InterPro" id="IPR003501">
    <property type="entry name" value="PTS_EIIB_2/3"/>
</dbReference>
<accession>A0A511ZI11</accession>
<evidence type="ECO:0000313" key="4">
    <source>
        <dbReference type="Proteomes" id="UP000321558"/>
    </source>
</evidence>
<dbReference type="InterPro" id="IPR013011">
    <property type="entry name" value="PTS_EIIB_2"/>
</dbReference>
<keyword evidence="1" id="KW-0808">Transferase</keyword>
<dbReference type="STRING" id="582851.GCA_900162665_00937"/>
<feature type="domain" description="PTS EIIB type-2" evidence="2">
    <location>
        <begin position="2"/>
        <end position="90"/>
    </location>
</feature>
<dbReference type="RefSeq" id="WP_147210149.1">
    <property type="nucleotide sequence ID" value="NZ_BJYM01000006.1"/>
</dbReference>
<dbReference type="GO" id="GO:0009401">
    <property type="term" value="P:phosphoenolpyruvate-dependent sugar phosphotransferase system"/>
    <property type="evidence" value="ECO:0007669"/>
    <property type="project" value="InterPro"/>
</dbReference>
<comment type="caution">
    <text evidence="3">The sequence shown here is derived from an EMBL/GenBank/DDBJ whole genome shotgun (WGS) entry which is preliminary data.</text>
</comment>
<evidence type="ECO:0000313" key="3">
    <source>
        <dbReference type="EMBL" id="GEN87076.1"/>
    </source>
</evidence>
<evidence type="ECO:0000256" key="1">
    <source>
        <dbReference type="ARBA" id="ARBA00022679"/>
    </source>
</evidence>
<evidence type="ECO:0000259" key="2">
    <source>
        <dbReference type="PROSITE" id="PS51099"/>
    </source>
</evidence>
<dbReference type="InterPro" id="IPR036095">
    <property type="entry name" value="PTS_EIIB-like_sf"/>
</dbReference>
<dbReference type="AlphaFoldDB" id="A0A511ZI11"/>
<dbReference type="CDD" id="cd05563">
    <property type="entry name" value="PTS_IIB_ascorbate"/>
    <property type="match status" value="1"/>
</dbReference>
<proteinExistence type="predicted"/>
<protein>
    <submittedName>
        <fullName evidence="3">PTS ascorbate transporter subunit IIB</fullName>
    </submittedName>
</protein>